<feature type="compositionally biased region" description="Gly residues" evidence="1">
    <location>
        <begin position="371"/>
        <end position="390"/>
    </location>
</feature>
<dbReference type="EMBL" id="LQOJ01000073">
    <property type="protein sequence ID" value="ORU96764.1"/>
    <property type="molecule type" value="Genomic_DNA"/>
</dbReference>
<dbReference type="AlphaFoldDB" id="A0A1X1QZ74"/>
<evidence type="ECO:0000313" key="3">
    <source>
        <dbReference type="Proteomes" id="UP000193484"/>
    </source>
</evidence>
<comment type="caution">
    <text evidence="2">The sequence shown here is derived from an EMBL/GenBank/DDBJ whole genome shotgun (WGS) entry which is preliminary data.</text>
</comment>
<feature type="compositionally biased region" description="Low complexity" evidence="1">
    <location>
        <begin position="241"/>
        <end position="270"/>
    </location>
</feature>
<dbReference type="RefSeq" id="WP_085100735.1">
    <property type="nucleotide sequence ID" value="NZ_AP022603.1"/>
</dbReference>
<feature type="compositionally biased region" description="Low complexity" evidence="1">
    <location>
        <begin position="206"/>
        <end position="227"/>
    </location>
</feature>
<keyword evidence="3" id="KW-1185">Reference proteome</keyword>
<sequence>MAWEDPGKEFVDGGGGQLFANLRAAYSPSEIRTGLDQLDNTVSGATPDEVFEHTLMPAVETLREAQDLYRVGEGGFNQLHSAVYGWHTKAETGGFNAAGMEAAEARSRAAQAVIADAVNDGREPTAEEGAEARDATTDLAKKIRERESADAALTADMARIATNLAESAKFLGETLILPIIDSDGTPAGAPDCAVNHLRGSHGSPGGPASPRIAPASAAPGPAPSRSPEAQARIADLLKELQQQGQPQQQQQPQPVAAGAPAASPAAAQGKPAEKPESGGDALQQALDDAARNRAADFAPLAAAAAVTPAAAGGAPIAPAAPKPQVGGTSFSGATTSTNVSGGQQAAPRVTLSGAEPVQDTRAAGQRTGAAPMGGGGVPVAPGYGGGGQQGAGNKAPEKVVPYRRASETELIATGAYTRAEAVRGGTLIRGDEGDEDPRKRGPRKR</sequence>
<accession>A0A1X1QZ74</accession>
<feature type="compositionally biased region" description="Low complexity" evidence="1">
    <location>
        <begin position="312"/>
        <end position="337"/>
    </location>
</feature>
<proteinExistence type="predicted"/>
<reference evidence="2 3" key="1">
    <citation type="submission" date="2016-01" db="EMBL/GenBank/DDBJ databases">
        <title>The new phylogeny of the genus Mycobacterium.</title>
        <authorList>
            <person name="Tarcisio F."/>
            <person name="Conor M."/>
            <person name="Antonella G."/>
            <person name="Elisabetta G."/>
            <person name="Giulia F.S."/>
            <person name="Sara T."/>
            <person name="Anna F."/>
            <person name="Clotilde B."/>
            <person name="Roberto B."/>
            <person name="Veronica D.S."/>
            <person name="Fabio R."/>
            <person name="Monica P."/>
            <person name="Olivier J."/>
            <person name="Enrico T."/>
            <person name="Nicola S."/>
        </authorList>
    </citation>
    <scope>NUCLEOTIDE SEQUENCE [LARGE SCALE GENOMIC DNA]</scope>
    <source>
        <strain evidence="2 3">DSM 44179</strain>
    </source>
</reference>
<gene>
    <name evidence="2" type="ORF">AWC04_19545</name>
</gene>
<protein>
    <submittedName>
        <fullName evidence="2">Uncharacterized protein</fullName>
    </submittedName>
</protein>
<feature type="region of interest" description="Disordered" evidence="1">
    <location>
        <begin position="312"/>
        <end position="399"/>
    </location>
</feature>
<evidence type="ECO:0000313" key="2">
    <source>
        <dbReference type="EMBL" id="ORU96764.1"/>
    </source>
</evidence>
<dbReference type="Proteomes" id="UP000193484">
    <property type="component" value="Unassembled WGS sequence"/>
</dbReference>
<name>A0A1X1QZ74_MYCFA</name>
<feature type="region of interest" description="Disordered" evidence="1">
    <location>
        <begin position="191"/>
        <end position="281"/>
    </location>
</feature>
<organism evidence="2 3">
    <name type="scientific">Mycolicibacterium fallax</name>
    <name type="common">Mycobacterium fallax</name>
    <dbReference type="NCBI Taxonomy" id="1793"/>
    <lineage>
        <taxon>Bacteria</taxon>
        <taxon>Bacillati</taxon>
        <taxon>Actinomycetota</taxon>
        <taxon>Actinomycetes</taxon>
        <taxon>Mycobacteriales</taxon>
        <taxon>Mycobacteriaceae</taxon>
        <taxon>Mycolicibacterium</taxon>
    </lineage>
</organism>
<dbReference type="STRING" id="1793.AWC04_19545"/>
<evidence type="ECO:0000256" key="1">
    <source>
        <dbReference type="SAM" id="MobiDB-lite"/>
    </source>
</evidence>
<feature type="region of interest" description="Disordered" evidence="1">
    <location>
        <begin position="421"/>
        <end position="445"/>
    </location>
</feature>